<keyword evidence="1" id="KW-0812">Transmembrane</keyword>
<organism evidence="2">
    <name type="scientific">marine sediment metagenome</name>
    <dbReference type="NCBI Taxonomy" id="412755"/>
    <lineage>
        <taxon>unclassified sequences</taxon>
        <taxon>metagenomes</taxon>
        <taxon>ecological metagenomes</taxon>
    </lineage>
</organism>
<comment type="caution">
    <text evidence="2">The sequence shown here is derived from an EMBL/GenBank/DDBJ whole genome shotgun (WGS) entry which is preliminary data.</text>
</comment>
<feature type="transmembrane region" description="Helical" evidence="1">
    <location>
        <begin position="6"/>
        <end position="29"/>
    </location>
</feature>
<gene>
    <name evidence="2" type="ORF">S03H2_37839</name>
</gene>
<keyword evidence="1" id="KW-1133">Transmembrane helix</keyword>
<accession>X1HCM2</accession>
<reference evidence="2" key="1">
    <citation type="journal article" date="2014" name="Front. Microbiol.">
        <title>High frequency of phylogenetically diverse reductive dehalogenase-homologous genes in deep subseafloor sedimentary metagenomes.</title>
        <authorList>
            <person name="Kawai M."/>
            <person name="Futagami T."/>
            <person name="Toyoda A."/>
            <person name="Takaki Y."/>
            <person name="Nishi S."/>
            <person name="Hori S."/>
            <person name="Arai W."/>
            <person name="Tsubouchi T."/>
            <person name="Morono Y."/>
            <person name="Uchiyama I."/>
            <person name="Ito T."/>
            <person name="Fujiyama A."/>
            <person name="Inagaki F."/>
            <person name="Takami H."/>
        </authorList>
    </citation>
    <scope>NUCLEOTIDE SEQUENCE</scope>
    <source>
        <strain evidence="2">Expedition CK06-06</strain>
    </source>
</reference>
<evidence type="ECO:0000256" key="1">
    <source>
        <dbReference type="SAM" id="Phobius"/>
    </source>
</evidence>
<evidence type="ECO:0000313" key="2">
    <source>
        <dbReference type="EMBL" id="GAH51579.1"/>
    </source>
</evidence>
<protein>
    <submittedName>
        <fullName evidence="2">Uncharacterized protein</fullName>
    </submittedName>
</protein>
<name>X1HCM2_9ZZZZ</name>
<proteinExistence type="predicted"/>
<dbReference type="AlphaFoldDB" id="X1HCM2"/>
<sequence>MNKYGLISLILTCVLFFLQFIPLGVYFQFENPFVNSHVRIPIQLFTFQDNELFI</sequence>
<feature type="non-terminal residue" evidence="2">
    <location>
        <position position="54"/>
    </location>
</feature>
<dbReference type="EMBL" id="BARU01023304">
    <property type="protein sequence ID" value="GAH51579.1"/>
    <property type="molecule type" value="Genomic_DNA"/>
</dbReference>
<keyword evidence="1" id="KW-0472">Membrane</keyword>